<comment type="similarity">
    <text evidence="5">Belongs to the ABC-2 integral membrane protein family.</text>
</comment>
<keyword evidence="5" id="KW-1003">Cell membrane</keyword>
<dbReference type="GO" id="GO:0043190">
    <property type="term" value="C:ATP-binding cassette (ABC) transporter complex"/>
    <property type="evidence" value="ECO:0007669"/>
    <property type="project" value="InterPro"/>
</dbReference>
<evidence type="ECO:0000313" key="7">
    <source>
        <dbReference type="EMBL" id="GAY71930.1"/>
    </source>
</evidence>
<dbReference type="PANTHER" id="PTHR43229:SF2">
    <property type="entry name" value="NODULATION PROTEIN J"/>
    <property type="match status" value="1"/>
</dbReference>
<organism evidence="7 8">
    <name type="scientific">Lentilactobacillus kosonis</name>
    <dbReference type="NCBI Taxonomy" id="2810561"/>
    <lineage>
        <taxon>Bacteria</taxon>
        <taxon>Bacillati</taxon>
        <taxon>Bacillota</taxon>
        <taxon>Bacilli</taxon>
        <taxon>Lactobacillales</taxon>
        <taxon>Lactobacillaceae</taxon>
        <taxon>Lentilactobacillus</taxon>
    </lineage>
</organism>
<feature type="transmembrane region" description="Helical" evidence="5">
    <location>
        <begin position="206"/>
        <end position="228"/>
    </location>
</feature>
<feature type="transmembrane region" description="Helical" evidence="5">
    <location>
        <begin position="234"/>
        <end position="254"/>
    </location>
</feature>
<dbReference type="AlphaFoldDB" id="A0A401FHT1"/>
<dbReference type="GO" id="GO:0140359">
    <property type="term" value="F:ABC-type transporter activity"/>
    <property type="evidence" value="ECO:0007669"/>
    <property type="project" value="InterPro"/>
</dbReference>
<name>A0A401FHT1_9LACO</name>
<dbReference type="Pfam" id="PF01061">
    <property type="entry name" value="ABC2_membrane"/>
    <property type="match status" value="1"/>
</dbReference>
<dbReference type="InterPro" id="IPR047817">
    <property type="entry name" value="ABC2_TM_bact-type"/>
</dbReference>
<dbReference type="InterPro" id="IPR051784">
    <property type="entry name" value="Nod_factor_ABC_transporter"/>
</dbReference>
<comment type="subcellular location">
    <subcellularLocation>
        <location evidence="5">Cell membrane</location>
        <topology evidence="5">Multi-pass membrane protein</topology>
    </subcellularLocation>
    <subcellularLocation>
        <location evidence="1">Membrane</location>
        <topology evidence="1">Multi-pass membrane protein</topology>
    </subcellularLocation>
</comment>
<evidence type="ECO:0000256" key="3">
    <source>
        <dbReference type="ARBA" id="ARBA00022989"/>
    </source>
</evidence>
<sequence length="258" mass="27924">MQTITAKPNVLKNTGTMVYRNLLKTIHNPERFMDVIIQPIMLMLLFGYLFGGAIAGGVTAYLPTIVPGILVQTMISAASGSATQIREDLDTGVFDRFKSLPIAHIAPLAGQLFADILRLMIATVSSLATGYAMGWRPAVGFQWVLAAAALAIFIGWSLSWVFALIGLLVKSATFIQSLSTIVMMLLSFMSNAFVPTNTLPHFMQILANANPVSFFVIATKSLLINGSWSQESLVVLAFGVGTVVITLPLTLWAYNHNN</sequence>
<evidence type="ECO:0000256" key="5">
    <source>
        <dbReference type="RuleBase" id="RU361157"/>
    </source>
</evidence>
<protein>
    <recommendedName>
        <fullName evidence="5">Transport permease protein</fullName>
    </recommendedName>
</protein>
<reference evidence="7 8" key="1">
    <citation type="submission" date="2017-11" db="EMBL/GenBank/DDBJ databases">
        <title>Draft Genome Sequence of Lactobacillus curieae NBRC 111893 isolated from Koso, a Japanese sugar-Vegetable Fermented Beverage.</title>
        <authorList>
            <person name="Chiou T.Y."/>
            <person name="Oshima K."/>
            <person name="Suda W."/>
            <person name="Hattori M."/>
            <person name="Takahashi T."/>
        </authorList>
    </citation>
    <scope>NUCLEOTIDE SEQUENCE [LARGE SCALE GENOMIC DNA]</scope>
    <source>
        <strain evidence="7 8">NBRC111893</strain>
    </source>
</reference>
<dbReference type="InterPro" id="IPR000412">
    <property type="entry name" value="ABC_2_transport"/>
</dbReference>
<keyword evidence="5" id="KW-0813">Transport</keyword>
<gene>
    <name evidence="7" type="ORF">NBRC111893_76</name>
</gene>
<proteinExistence type="inferred from homology"/>
<keyword evidence="2 5" id="KW-0812">Transmembrane</keyword>
<keyword evidence="8" id="KW-1185">Reference proteome</keyword>
<dbReference type="RefSeq" id="WP_125007549.1">
    <property type="nucleotide sequence ID" value="NZ_BEXA01000001.1"/>
</dbReference>
<dbReference type="PANTHER" id="PTHR43229">
    <property type="entry name" value="NODULATION PROTEIN J"/>
    <property type="match status" value="1"/>
</dbReference>
<feature type="transmembrane region" description="Helical" evidence="5">
    <location>
        <begin position="40"/>
        <end position="62"/>
    </location>
</feature>
<evidence type="ECO:0000256" key="2">
    <source>
        <dbReference type="ARBA" id="ARBA00022692"/>
    </source>
</evidence>
<dbReference type="EMBL" id="BEXA01000001">
    <property type="protein sequence ID" value="GAY71930.1"/>
    <property type="molecule type" value="Genomic_DNA"/>
</dbReference>
<evidence type="ECO:0000256" key="4">
    <source>
        <dbReference type="ARBA" id="ARBA00023136"/>
    </source>
</evidence>
<evidence type="ECO:0000259" key="6">
    <source>
        <dbReference type="PROSITE" id="PS51012"/>
    </source>
</evidence>
<keyword evidence="3 5" id="KW-1133">Transmembrane helix</keyword>
<dbReference type="PIRSF" id="PIRSF006648">
    <property type="entry name" value="DrrB"/>
    <property type="match status" value="1"/>
</dbReference>
<comment type="caution">
    <text evidence="7">The sequence shown here is derived from an EMBL/GenBank/DDBJ whole genome shotgun (WGS) entry which is preliminary data.</text>
</comment>
<dbReference type="OrthoDB" id="670210at2"/>
<evidence type="ECO:0000313" key="8">
    <source>
        <dbReference type="Proteomes" id="UP000286974"/>
    </source>
</evidence>
<dbReference type="Proteomes" id="UP000286974">
    <property type="component" value="Unassembled WGS sequence"/>
</dbReference>
<accession>A0A401FHT1</accession>
<dbReference type="PROSITE" id="PS51012">
    <property type="entry name" value="ABC_TM2"/>
    <property type="match status" value="1"/>
</dbReference>
<feature type="transmembrane region" description="Helical" evidence="5">
    <location>
        <begin position="174"/>
        <end position="194"/>
    </location>
</feature>
<feature type="domain" description="ABC transmembrane type-2" evidence="6">
    <location>
        <begin position="30"/>
        <end position="257"/>
    </location>
</feature>
<feature type="transmembrane region" description="Helical" evidence="5">
    <location>
        <begin position="116"/>
        <end position="133"/>
    </location>
</feature>
<dbReference type="InterPro" id="IPR013525">
    <property type="entry name" value="ABC2_TM"/>
</dbReference>
<evidence type="ECO:0000256" key="1">
    <source>
        <dbReference type="ARBA" id="ARBA00004141"/>
    </source>
</evidence>
<keyword evidence="4 5" id="KW-0472">Membrane</keyword>
<feature type="transmembrane region" description="Helical" evidence="5">
    <location>
        <begin position="145"/>
        <end position="168"/>
    </location>
</feature>